<dbReference type="Proteomes" id="UP001589854">
    <property type="component" value="Unassembled WGS sequence"/>
</dbReference>
<evidence type="ECO:0000313" key="3">
    <source>
        <dbReference type="EMBL" id="MFC0272087.1"/>
    </source>
</evidence>
<organism evidence="3 4">
    <name type="scientific">Metabacillus herbersteinensis</name>
    <dbReference type="NCBI Taxonomy" id="283816"/>
    <lineage>
        <taxon>Bacteria</taxon>
        <taxon>Bacillati</taxon>
        <taxon>Bacillota</taxon>
        <taxon>Bacilli</taxon>
        <taxon>Bacillales</taxon>
        <taxon>Bacillaceae</taxon>
        <taxon>Metabacillus</taxon>
    </lineage>
</organism>
<feature type="domain" description="SAF" evidence="2">
    <location>
        <begin position="19"/>
        <end position="94"/>
    </location>
</feature>
<evidence type="ECO:0000313" key="4">
    <source>
        <dbReference type="Proteomes" id="UP001589854"/>
    </source>
</evidence>
<dbReference type="GO" id="GO:0016787">
    <property type="term" value="F:hydrolase activity"/>
    <property type="evidence" value="ECO:0007669"/>
    <property type="project" value="UniProtKB-KW"/>
</dbReference>
<name>A0ABV6GEH6_9BACI</name>
<dbReference type="PANTHER" id="PTHR30536:SF5">
    <property type="entry name" value="ALTRONATE DEHYDRATASE"/>
    <property type="match status" value="1"/>
</dbReference>
<dbReference type="EMBL" id="JBHLVO010000008">
    <property type="protein sequence ID" value="MFC0272087.1"/>
    <property type="molecule type" value="Genomic_DNA"/>
</dbReference>
<dbReference type="Gene3D" id="2.30.130.110">
    <property type="match status" value="1"/>
</dbReference>
<keyword evidence="3" id="KW-0378">Hydrolase</keyword>
<comment type="caution">
    <text evidence="3">The sequence shown here is derived from an EMBL/GenBank/DDBJ whole genome shotgun (WGS) entry which is preliminary data.</text>
</comment>
<keyword evidence="1" id="KW-0456">Lyase</keyword>
<evidence type="ECO:0000259" key="2">
    <source>
        <dbReference type="SMART" id="SM00858"/>
    </source>
</evidence>
<dbReference type="Pfam" id="PF08666">
    <property type="entry name" value="SAF"/>
    <property type="match status" value="1"/>
</dbReference>
<proteinExistence type="predicted"/>
<protein>
    <submittedName>
        <fullName evidence="3">UxaA family hydrolase</fullName>
    </submittedName>
</protein>
<evidence type="ECO:0000256" key="1">
    <source>
        <dbReference type="ARBA" id="ARBA00023239"/>
    </source>
</evidence>
<dbReference type="InterPro" id="IPR052172">
    <property type="entry name" value="UxaA_altronate/galactarate_dh"/>
</dbReference>
<dbReference type="PANTHER" id="PTHR30536">
    <property type="entry name" value="ALTRONATE/GALACTARATE DEHYDRATASE"/>
    <property type="match status" value="1"/>
</dbReference>
<dbReference type="RefSeq" id="WP_378934039.1">
    <property type="nucleotide sequence ID" value="NZ_JBHLVO010000008.1"/>
</dbReference>
<dbReference type="CDD" id="cd11613">
    <property type="entry name" value="SAF_AH_GD"/>
    <property type="match status" value="1"/>
</dbReference>
<dbReference type="SMART" id="SM00858">
    <property type="entry name" value="SAF"/>
    <property type="match status" value="1"/>
</dbReference>
<reference evidence="3 4" key="1">
    <citation type="submission" date="2024-09" db="EMBL/GenBank/DDBJ databases">
        <authorList>
            <person name="Sun Q."/>
            <person name="Mori K."/>
        </authorList>
    </citation>
    <scope>NUCLEOTIDE SEQUENCE [LARGE SCALE GENOMIC DNA]</scope>
    <source>
        <strain evidence="3 4">CCM 7228</strain>
    </source>
</reference>
<gene>
    <name evidence="3" type="ORF">ACFFIX_11555</name>
</gene>
<dbReference type="InterPro" id="IPR013974">
    <property type="entry name" value="SAF"/>
</dbReference>
<dbReference type="InterPro" id="IPR044144">
    <property type="entry name" value="SAF_UxaA/GarD"/>
</dbReference>
<accession>A0ABV6GEH6</accession>
<keyword evidence="4" id="KW-1185">Reference proteome</keyword>
<sequence length="101" mass="11188">MKEVAAKAQKSALIIDATDNVAVALQDFKKGDQCQISSNGREEKIQLLEDIPFGHKLAIQFIEENESVLKYGEEIGKMKTAVKKGGWIHVHNMFCERGGGK</sequence>